<reference evidence="2" key="1">
    <citation type="submission" date="2020-08" db="EMBL/GenBank/DDBJ databases">
        <title>Multicomponent nature underlies the extraordinary mechanical properties of spider dragline silk.</title>
        <authorList>
            <person name="Kono N."/>
            <person name="Nakamura H."/>
            <person name="Mori M."/>
            <person name="Yoshida Y."/>
            <person name="Ohtoshi R."/>
            <person name="Malay A.D."/>
            <person name="Moran D.A.P."/>
            <person name="Tomita M."/>
            <person name="Numata K."/>
            <person name="Arakawa K."/>
        </authorList>
    </citation>
    <scope>NUCLEOTIDE SEQUENCE</scope>
</reference>
<sequence length="599" mass="68442">MGLGKRSHNFDPALKYMGLGKKSPHYDPALKYMGLGKKSYSYDPAIKDMRLGKKSSNYDPALKYMGLGKKSSSYDPALKYMGLGKKRSRYEPALKFVGLGKKSSSYDPALKYMVIGKKNCNYDPALRYKRLGENSSTGSYGNILRSEEKKSSYYDPDLKYIDLREKNYDSALKYRGLGKKSNVYNHGARLRYSNKKSSSFDPALRYMGLGKKSSSFDPALKYMGLGKKSSNFNPLLKHIGLDIKRSSYDPALKYMGLGKKSYVYDPALKYMGLGKRSFNYDFKYVGLRKKGVSYNPALKYMGKKDSSRINPTTVLKERESFDLNPSFKQTLSPKQTSFRPNTGTVVLNKTSPLEYPETILEKQADEKKNEIKEPDPFEQPMGKRNLSTEGGNRENTDATRNGHDIILLQGEESVRRNPRPIQDTTKYLKHDQINARSKSSPAEMCSKLCKDLSRKKGGGNDSKFHSDYGLKTESFINDSILDDFDSPDGFKAMSPNKLKRERDNRPRYNPGWIFIGLGKRSLDQQYSNPIDPRELRILRRDQTLLSKYYYWMEKIKDKLQKIKLDWIDPINRKNGNWILFSNFFSSEPGLKDISGNTGI</sequence>
<comment type="caution">
    <text evidence="2">The sequence shown here is derived from an EMBL/GenBank/DDBJ whole genome shotgun (WGS) entry which is preliminary data.</text>
</comment>
<gene>
    <name evidence="2" type="primary">AVEN_229924_1</name>
    <name evidence="2" type="ORF">TNCV_2046931</name>
</gene>
<feature type="compositionally biased region" description="Basic and acidic residues" evidence="1">
    <location>
        <begin position="363"/>
        <end position="375"/>
    </location>
</feature>
<evidence type="ECO:0000256" key="1">
    <source>
        <dbReference type="SAM" id="MobiDB-lite"/>
    </source>
</evidence>
<evidence type="ECO:0000313" key="3">
    <source>
        <dbReference type="Proteomes" id="UP000887159"/>
    </source>
</evidence>
<organism evidence="2 3">
    <name type="scientific">Trichonephila clavipes</name>
    <name type="common">Golden silk orbweaver</name>
    <name type="synonym">Nephila clavipes</name>
    <dbReference type="NCBI Taxonomy" id="2585209"/>
    <lineage>
        <taxon>Eukaryota</taxon>
        <taxon>Metazoa</taxon>
        <taxon>Ecdysozoa</taxon>
        <taxon>Arthropoda</taxon>
        <taxon>Chelicerata</taxon>
        <taxon>Arachnida</taxon>
        <taxon>Araneae</taxon>
        <taxon>Araneomorphae</taxon>
        <taxon>Entelegynae</taxon>
        <taxon>Araneoidea</taxon>
        <taxon>Nephilidae</taxon>
        <taxon>Trichonephila</taxon>
    </lineage>
</organism>
<proteinExistence type="predicted"/>
<feature type="region of interest" description="Disordered" evidence="1">
    <location>
        <begin position="326"/>
        <end position="345"/>
    </location>
</feature>
<dbReference type="EMBL" id="BMAU01021348">
    <property type="protein sequence ID" value="GFY18287.1"/>
    <property type="molecule type" value="Genomic_DNA"/>
</dbReference>
<accession>A0A8X6SQV7</accession>
<feature type="region of interest" description="Disordered" evidence="1">
    <location>
        <begin position="363"/>
        <end position="402"/>
    </location>
</feature>
<dbReference type="AlphaFoldDB" id="A0A8X6SQV7"/>
<name>A0A8X6SQV7_TRICX</name>
<feature type="compositionally biased region" description="Basic and acidic residues" evidence="1">
    <location>
        <begin position="391"/>
        <end position="402"/>
    </location>
</feature>
<protein>
    <submittedName>
        <fullName evidence="2">Uncharacterized protein</fullName>
    </submittedName>
</protein>
<evidence type="ECO:0000313" key="2">
    <source>
        <dbReference type="EMBL" id="GFY18287.1"/>
    </source>
</evidence>
<dbReference type="Proteomes" id="UP000887159">
    <property type="component" value="Unassembled WGS sequence"/>
</dbReference>
<keyword evidence="3" id="KW-1185">Reference proteome</keyword>